<proteinExistence type="predicted"/>
<reference evidence="2" key="1">
    <citation type="submission" date="2022-01" db="EMBL/GenBank/DDBJ databases">
        <title>Nocardioidaceae gen. sp. A5X3R13.</title>
        <authorList>
            <person name="Lopez Marin M.A."/>
            <person name="Uhlik O."/>
        </authorList>
    </citation>
    <scope>NUCLEOTIDE SEQUENCE</scope>
    <source>
        <strain evidence="2">A5X3R13</strain>
    </source>
</reference>
<dbReference type="KEGG" id="sgrg:L0C25_04350"/>
<accession>A0AA46TJ84</accession>
<dbReference type="RefSeq" id="WP_271635206.1">
    <property type="nucleotide sequence ID" value="NZ_CP094970.1"/>
</dbReference>
<evidence type="ECO:0000313" key="2">
    <source>
        <dbReference type="EMBL" id="UYM06316.1"/>
    </source>
</evidence>
<evidence type="ECO:0000313" key="3">
    <source>
        <dbReference type="Proteomes" id="UP001164390"/>
    </source>
</evidence>
<dbReference type="EMBL" id="CP094970">
    <property type="protein sequence ID" value="UYM06316.1"/>
    <property type="molecule type" value="Genomic_DNA"/>
</dbReference>
<dbReference type="AlphaFoldDB" id="A0AA46TJ84"/>
<keyword evidence="1" id="KW-0812">Transmembrane</keyword>
<keyword evidence="1" id="KW-0472">Membrane</keyword>
<keyword evidence="1" id="KW-1133">Transmembrane helix</keyword>
<gene>
    <name evidence="2" type="ORF">L0C25_04350</name>
</gene>
<feature type="transmembrane region" description="Helical" evidence="1">
    <location>
        <begin position="34"/>
        <end position="56"/>
    </location>
</feature>
<keyword evidence="3" id="KW-1185">Reference proteome</keyword>
<dbReference type="Proteomes" id="UP001164390">
    <property type="component" value="Chromosome"/>
</dbReference>
<organism evidence="2 3">
    <name type="scientific">Solicola gregarius</name>
    <dbReference type="NCBI Taxonomy" id="2908642"/>
    <lineage>
        <taxon>Bacteria</taxon>
        <taxon>Bacillati</taxon>
        <taxon>Actinomycetota</taxon>
        <taxon>Actinomycetes</taxon>
        <taxon>Propionibacteriales</taxon>
        <taxon>Nocardioidaceae</taxon>
        <taxon>Solicola</taxon>
    </lineage>
</organism>
<evidence type="ECO:0000256" key="1">
    <source>
        <dbReference type="SAM" id="Phobius"/>
    </source>
</evidence>
<name>A0AA46TJ84_9ACTN</name>
<sequence>MDELNVWRAYVTSRYELTRARQRDDESGFTVLEWLILAGVILTLAVAAGLIVRSMFNDKKEDLPKTIAELTGRS</sequence>
<protein>
    <submittedName>
        <fullName evidence="2">FeoB-associated Cys-rich membrane protein</fullName>
    </submittedName>
</protein>